<dbReference type="EC" id="4.2.1.47" evidence="2"/>
<gene>
    <name evidence="2" type="ORF">ACFQMK_15025</name>
</gene>
<organism evidence="2 3">
    <name type="scientific">Halorubrum yunnanense</name>
    <dbReference type="NCBI Taxonomy" id="1526162"/>
    <lineage>
        <taxon>Archaea</taxon>
        <taxon>Methanobacteriati</taxon>
        <taxon>Methanobacteriota</taxon>
        <taxon>Stenosarchaea group</taxon>
        <taxon>Halobacteria</taxon>
        <taxon>Halobacteriales</taxon>
        <taxon>Haloferacaceae</taxon>
        <taxon>Halorubrum</taxon>
    </lineage>
</organism>
<keyword evidence="2" id="KW-0456">Lyase</keyword>
<dbReference type="EMBL" id="JBHSZZ010000075">
    <property type="protein sequence ID" value="MFC7188161.1"/>
    <property type="molecule type" value="Genomic_DNA"/>
</dbReference>
<keyword evidence="3" id="KW-1185">Reference proteome</keyword>
<accession>A0ABD5YLX4</accession>
<proteinExistence type="predicted"/>
<dbReference type="GO" id="GO:0008446">
    <property type="term" value="F:GDP-mannose 4,6-dehydratase activity"/>
    <property type="evidence" value="ECO:0007669"/>
    <property type="project" value="UniProtKB-EC"/>
</dbReference>
<dbReference type="Proteomes" id="UP001596390">
    <property type="component" value="Unassembled WGS sequence"/>
</dbReference>
<evidence type="ECO:0000313" key="2">
    <source>
        <dbReference type="EMBL" id="MFC7188161.1"/>
    </source>
</evidence>
<evidence type="ECO:0000313" key="3">
    <source>
        <dbReference type="Proteomes" id="UP001596390"/>
    </source>
</evidence>
<dbReference type="RefSeq" id="WP_309243309.1">
    <property type="nucleotide sequence ID" value="NZ_JAODIX010000075.1"/>
</dbReference>
<dbReference type="Gene3D" id="3.40.50.720">
    <property type="entry name" value="NAD(P)-binding Rossmann-like Domain"/>
    <property type="match status" value="1"/>
</dbReference>
<dbReference type="InterPro" id="IPR016040">
    <property type="entry name" value="NAD(P)-bd_dom"/>
</dbReference>
<sequence length="76" mass="8211">MSYRPYPDAVLRSTRQDIVKGHDAIVHTAGQVAVTASIQDPRTDFKVNALGTFNVLEAARKADSDPAVVQASMNKV</sequence>
<evidence type="ECO:0000259" key="1">
    <source>
        <dbReference type="Pfam" id="PF16363"/>
    </source>
</evidence>
<comment type="caution">
    <text evidence="2">The sequence shown here is derived from an EMBL/GenBank/DDBJ whole genome shotgun (WGS) entry which is preliminary data.</text>
</comment>
<dbReference type="Pfam" id="PF16363">
    <property type="entry name" value="GDP_Man_Dehyd"/>
    <property type="match status" value="1"/>
</dbReference>
<name>A0ABD5YLX4_9EURY</name>
<reference evidence="2 3" key="1">
    <citation type="journal article" date="2019" name="Int. J. Syst. Evol. Microbiol.">
        <title>The Global Catalogue of Microorganisms (GCM) 10K type strain sequencing project: providing services to taxonomists for standard genome sequencing and annotation.</title>
        <authorList>
            <consortium name="The Broad Institute Genomics Platform"/>
            <consortium name="The Broad Institute Genome Sequencing Center for Infectious Disease"/>
            <person name="Wu L."/>
            <person name="Ma J."/>
        </authorList>
    </citation>
    <scope>NUCLEOTIDE SEQUENCE [LARGE SCALE GENOMIC DNA]</scope>
    <source>
        <strain evidence="2 3">Q85</strain>
    </source>
</reference>
<dbReference type="SUPFAM" id="SSF51735">
    <property type="entry name" value="NAD(P)-binding Rossmann-fold domains"/>
    <property type="match status" value="1"/>
</dbReference>
<dbReference type="AlphaFoldDB" id="A0ABD5YLX4"/>
<dbReference type="InterPro" id="IPR036291">
    <property type="entry name" value="NAD(P)-bd_dom_sf"/>
</dbReference>
<feature type="domain" description="NAD(P)-binding" evidence="1">
    <location>
        <begin position="22"/>
        <end position="72"/>
    </location>
</feature>
<protein>
    <submittedName>
        <fullName evidence="2">GDP-mannose 4,6-dehydratase</fullName>
        <ecNumber evidence="2">4.2.1.47</ecNumber>
    </submittedName>
</protein>